<feature type="domain" description="Integrase catalytic" evidence="3">
    <location>
        <begin position="154"/>
        <end position="294"/>
    </location>
</feature>
<dbReference type="GO" id="GO:0003677">
    <property type="term" value="F:DNA binding"/>
    <property type="evidence" value="ECO:0007669"/>
    <property type="project" value="InterPro"/>
</dbReference>
<organism evidence="4 5">
    <name type="scientific">Rugamonas aquatica</name>
    <dbReference type="NCBI Taxonomy" id="2743357"/>
    <lineage>
        <taxon>Bacteria</taxon>
        <taxon>Pseudomonadati</taxon>
        <taxon>Pseudomonadota</taxon>
        <taxon>Betaproteobacteria</taxon>
        <taxon>Burkholderiales</taxon>
        <taxon>Oxalobacteraceae</taxon>
        <taxon>Telluria group</taxon>
        <taxon>Rugamonas</taxon>
    </lineage>
</organism>
<proteinExistence type="predicted"/>
<keyword evidence="5" id="KW-1185">Reference proteome</keyword>
<dbReference type="AlphaFoldDB" id="A0A6A7N650"/>
<gene>
    <name evidence="4" type="ORF">GEV02_20690</name>
</gene>
<dbReference type="SUPFAM" id="SSF56349">
    <property type="entry name" value="DNA breaking-rejoining enzymes"/>
    <property type="match status" value="1"/>
</dbReference>
<dbReference type="Gene3D" id="1.10.443.10">
    <property type="entry name" value="Intergrase catalytic core"/>
    <property type="match status" value="1"/>
</dbReference>
<dbReference type="InterPro" id="IPR024456">
    <property type="entry name" value="Integrase_catalytic_putative"/>
</dbReference>
<reference evidence="4 5" key="1">
    <citation type="submission" date="2019-10" db="EMBL/GenBank/DDBJ databases">
        <title>Two novel species isolated from a subtropical stream in China.</title>
        <authorList>
            <person name="Lu H."/>
        </authorList>
    </citation>
    <scope>NUCLEOTIDE SEQUENCE [LARGE SCALE GENOMIC DNA]</scope>
    <source>
        <strain evidence="4 5">FT29W</strain>
    </source>
</reference>
<comment type="caution">
    <text evidence="4">The sequence shown here is derived from an EMBL/GenBank/DDBJ whole genome shotgun (WGS) entry which is preliminary data.</text>
</comment>
<dbReference type="InterPro" id="IPR011010">
    <property type="entry name" value="DNA_brk_join_enz"/>
</dbReference>
<dbReference type="RefSeq" id="WP_152839872.1">
    <property type="nucleotide sequence ID" value="NZ_WHUG01000009.1"/>
</dbReference>
<dbReference type="Pfam" id="PF12835">
    <property type="entry name" value="Integrase_1"/>
    <property type="match status" value="1"/>
</dbReference>
<keyword evidence="1" id="KW-0233">DNA recombination</keyword>
<sequence>MSANPNWKGELQLLLKAHNAQHGVRGKVVSHRTMEARAASLFRSFRLLRQLGYQLGPAALGGRHVRHLVHHWCGLEPPPGAPPATPHAPPPRASSAAYIQQQLSFLRVFAGWIGKPGLVQAAHAYVGPEQRALVQRHQAAEHDHSLSAGEADTGAVLARVAALDPWVGVQLQLMWAFGLRRKEAVMFCPQLAEVPAWALPPNADAGAGYVSFVRVKRGTKGGRLRYTAVRSDEQRAALAAAQALARHPGDHIGRPGLTLKQALERFKYVMRRAGLTRAQLGTTSHGLRHQFANDLYFELTGMPAPVRGGVGIDADAMLEAYKEVARQLGHARPQISGAYLGSPRQARAPLDQPEAV</sequence>
<dbReference type="EMBL" id="WHUG01000009">
    <property type="protein sequence ID" value="MQA40574.1"/>
    <property type="molecule type" value="Genomic_DNA"/>
</dbReference>
<feature type="region of interest" description="Disordered" evidence="2">
    <location>
        <begin position="336"/>
        <end position="356"/>
    </location>
</feature>
<protein>
    <submittedName>
        <fullName evidence="4">Integrase</fullName>
    </submittedName>
</protein>
<evidence type="ECO:0000259" key="3">
    <source>
        <dbReference type="Pfam" id="PF12835"/>
    </source>
</evidence>
<evidence type="ECO:0000313" key="5">
    <source>
        <dbReference type="Proteomes" id="UP000440498"/>
    </source>
</evidence>
<dbReference type="Proteomes" id="UP000440498">
    <property type="component" value="Unassembled WGS sequence"/>
</dbReference>
<name>A0A6A7N650_9BURK</name>
<accession>A0A6A7N650</accession>
<dbReference type="InterPro" id="IPR013762">
    <property type="entry name" value="Integrase-like_cat_sf"/>
</dbReference>
<dbReference type="GO" id="GO:0015074">
    <property type="term" value="P:DNA integration"/>
    <property type="evidence" value="ECO:0007669"/>
    <property type="project" value="InterPro"/>
</dbReference>
<evidence type="ECO:0000256" key="2">
    <source>
        <dbReference type="SAM" id="MobiDB-lite"/>
    </source>
</evidence>
<evidence type="ECO:0000256" key="1">
    <source>
        <dbReference type="ARBA" id="ARBA00023172"/>
    </source>
</evidence>
<dbReference type="GO" id="GO:0006310">
    <property type="term" value="P:DNA recombination"/>
    <property type="evidence" value="ECO:0007669"/>
    <property type="project" value="UniProtKB-KW"/>
</dbReference>
<evidence type="ECO:0000313" key="4">
    <source>
        <dbReference type="EMBL" id="MQA40574.1"/>
    </source>
</evidence>